<evidence type="ECO:0000313" key="4">
    <source>
        <dbReference type="Proteomes" id="UP001363622"/>
    </source>
</evidence>
<name>A0ABR1KBQ0_9PEZI</name>
<dbReference type="EMBL" id="JBBPHU010000015">
    <property type="protein sequence ID" value="KAK7510132.1"/>
    <property type="molecule type" value="Genomic_DNA"/>
</dbReference>
<evidence type="ECO:0000256" key="1">
    <source>
        <dbReference type="ARBA" id="ARBA00022801"/>
    </source>
</evidence>
<evidence type="ECO:0000313" key="3">
    <source>
        <dbReference type="EMBL" id="KAK7510132.1"/>
    </source>
</evidence>
<accession>A0ABR1KBQ0</accession>
<dbReference type="InterPro" id="IPR050300">
    <property type="entry name" value="GDXG_lipolytic_enzyme"/>
</dbReference>
<dbReference type="InterPro" id="IPR013094">
    <property type="entry name" value="AB_hydrolase_3"/>
</dbReference>
<feature type="domain" description="Alpha/beta hydrolase fold-3" evidence="2">
    <location>
        <begin position="53"/>
        <end position="206"/>
    </location>
</feature>
<organism evidence="3 4">
    <name type="scientific">Phyllosticta citriasiana</name>
    <dbReference type="NCBI Taxonomy" id="595635"/>
    <lineage>
        <taxon>Eukaryota</taxon>
        <taxon>Fungi</taxon>
        <taxon>Dikarya</taxon>
        <taxon>Ascomycota</taxon>
        <taxon>Pezizomycotina</taxon>
        <taxon>Dothideomycetes</taxon>
        <taxon>Dothideomycetes incertae sedis</taxon>
        <taxon>Botryosphaeriales</taxon>
        <taxon>Phyllostictaceae</taxon>
        <taxon>Phyllosticta</taxon>
    </lineage>
</organism>
<reference evidence="3 4" key="1">
    <citation type="submission" date="2024-04" db="EMBL/GenBank/DDBJ databases">
        <title>Phyllosticta paracitricarpa is synonymous to the EU quarantine fungus P. citricarpa based on phylogenomic analyses.</title>
        <authorList>
            <consortium name="Lawrence Berkeley National Laboratory"/>
            <person name="Van Ingen-Buijs V.A."/>
            <person name="Van Westerhoven A.C."/>
            <person name="Haridas S."/>
            <person name="Skiadas P."/>
            <person name="Martin F."/>
            <person name="Groenewald J.Z."/>
            <person name="Crous P.W."/>
            <person name="Seidl M.F."/>
        </authorList>
    </citation>
    <scope>NUCLEOTIDE SEQUENCE [LARGE SCALE GENOMIC DNA]</scope>
    <source>
        <strain evidence="3 4">CBS 123371</strain>
    </source>
</reference>
<proteinExistence type="predicted"/>
<dbReference type="SUPFAM" id="SSF53474">
    <property type="entry name" value="alpha/beta-Hydrolases"/>
    <property type="match status" value="1"/>
</dbReference>
<comment type="caution">
    <text evidence="3">The sequence shown here is derived from an EMBL/GenBank/DDBJ whole genome shotgun (WGS) entry which is preliminary data.</text>
</comment>
<dbReference type="PANTHER" id="PTHR48081">
    <property type="entry name" value="AB HYDROLASE SUPERFAMILY PROTEIN C4A8.06C"/>
    <property type="match status" value="1"/>
</dbReference>
<dbReference type="GO" id="GO:0016787">
    <property type="term" value="F:hydrolase activity"/>
    <property type="evidence" value="ECO:0007669"/>
    <property type="project" value="UniProtKB-KW"/>
</dbReference>
<evidence type="ECO:0000259" key="2">
    <source>
        <dbReference type="Pfam" id="PF07859"/>
    </source>
</evidence>
<dbReference type="Proteomes" id="UP001363622">
    <property type="component" value="Unassembled WGS sequence"/>
</dbReference>
<protein>
    <submittedName>
        <fullName evidence="3">Alpha/Beta hydrolase protein</fullName>
    </submittedName>
</protein>
<dbReference type="InterPro" id="IPR029058">
    <property type="entry name" value="AB_hydrolase_fold"/>
</dbReference>
<gene>
    <name evidence="3" type="ORF">IWZ03DRAFT_337351</name>
</gene>
<sequence length="347" mass="38918">MSSLLAGHTPEAEHFADFHIHHVAYKTVDGHQPIETSILVPKNAVPGPRPTIVRWHGGGLVTGARLYTPWFAPWVLAYALEHSAIIVAPDYRLMPESSGAAILSDIRDFWFWFHTTLSTFLPPRACGVEIDLTRVLLMGESAGAWHVVHSLTRSCAPEALRAAVLTFPMLDLRAAHFSERARPEDAAMLGVPFLGEELVDEFEDAAKSDPTRVVTNVNPPERLDLMIAVFQNGRFAEWLERGEDWKPESRVRGEEVRQLYPFELLEDASGAGARLPPVLIAHGEQDSIVPAEGSRKFVEAWRRLQGEHGARCELVLRPGEHGFDGQVDYDEEWLQRELTWITQAWLS</sequence>
<dbReference type="Gene3D" id="3.40.50.1820">
    <property type="entry name" value="alpha/beta hydrolase"/>
    <property type="match status" value="1"/>
</dbReference>
<dbReference type="PANTHER" id="PTHR48081:SF3">
    <property type="entry name" value="ALPHA_BETA HYDROLASE FOLD-3 DOMAIN-CONTAINING PROTEIN"/>
    <property type="match status" value="1"/>
</dbReference>
<dbReference type="Pfam" id="PF07859">
    <property type="entry name" value="Abhydrolase_3"/>
    <property type="match status" value="1"/>
</dbReference>
<keyword evidence="1 3" id="KW-0378">Hydrolase</keyword>
<keyword evidence="4" id="KW-1185">Reference proteome</keyword>